<dbReference type="PANTHER" id="PTHR14269">
    <property type="entry name" value="CDP-DIACYLGLYCEROL--GLYCEROL-3-PHOSPHATE 3-PHOSPHATIDYLTRANSFERASE-RELATED"/>
    <property type="match status" value="1"/>
</dbReference>
<accession>A0A922AN76</accession>
<dbReference type="EMBL" id="CM031837">
    <property type="protein sequence ID" value="KAG6681636.1"/>
    <property type="molecule type" value="Genomic_DNA"/>
</dbReference>
<dbReference type="AlphaFoldDB" id="A0A922AN76"/>
<evidence type="ECO:0000313" key="2">
    <source>
        <dbReference type="Proteomes" id="UP000811246"/>
    </source>
</evidence>
<dbReference type="InterPro" id="IPR050324">
    <property type="entry name" value="CDP-alcohol_PTase-I"/>
</dbReference>
<gene>
    <name evidence="1" type="ORF">I3842_13G103000</name>
</gene>
<dbReference type="GO" id="GO:0046474">
    <property type="term" value="P:glycerophospholipid biosynthetic process"/>
    <property type="evidence" value="ECO:0007669"/>
    <property type="project" value="TreeGrafter"/>
</dbReference>
<proteinExistence type="predicted"/>
<organism evidence="1 2">
    <name type="scientific">Carya illinoinensis</name>
    <name type="common">Pecan</name>
    <dbReference type="NCBI Taxonomy" id="32201"/>
    <lineage>
        <taxon>Eukaryota</taxon>
        <taxon>Viridiplantae</taxon>
        <taxon>Streptophyta</taxon>
        <taxon>Embryophyta</taxon>
        <taxon>Tracheophyta</taxon>
        <taxon>Spermatophyta</taxon>
        <taxon>Magnoliopsida</taxon>
        <taxon>eudicotyledons</taxon>
        <taxon>Gunneridae</taxon>
        <taxon>Pentapetalae</taxon>
        <taxon>rosids</taxon>
        <taxon>fabids</taxon>
        <taxon>Fagales</taxon>
        <taxon>Juglandaceae</taxon>
        <taxon>Carya</taxon>
    </lineage>
</organism>
<dbReference type="EMBL" id="CM031837">
    <property type="protein sequence ID" value="KAG6681637.1"/>
    <property type="molecule type" value="Genomic_DNA"/>
</dbReference>
<dbReference type="Proteomes" id="UP000811246">
    <property type="component" value="Chromosome 13"/>
</dbReference>
<dbReference type="EMBL" id="CM031837">
    <property type="protein sequence ID" value="KAG6681635.1"/>
    <property type="molecule type" value="Genomic_DNA"/>
</dbReference>
<dbReference type="GO" id="GO:0005739">
    <property type="term" value="C:mitochondrion"/>
    <property type="evidence" value="ECO:0007669"/>
    <property type="project" value="TreeGrafter"/>
</dbReference>
<name>A0A922AN76_CARIL</name>
<reference evidence="1" key="1">
    <citation type="submission" date="2021-01" db="EMBL/GenBank/DDBJ databases">
        <authorList>
            <person name="Lovell J.T."/>
            <person name="Bentley N."/>
            <person name="Bhattarai G."/>
            <person name="Jenkins J.W."/>
            <person name="Sreedasyam A."/>
            <person name="Alarcon Y."/>
            <person name="Bock C."/>
            <person name="Boston L."/>
            <person name="Carlson J."/>
            <person name="Cervantes K."/>
            <person name="Clermont K."/>
            <person name="Krom N."/>
            <person name="Kubenka K."/>
            <person name="Mamidi S."/>
            <person name="Mattison C."/>
            <person name="Monteros M."/>
            <person name="Pisani C."/>
            <person name="Plott C."/>
            <person name="Rajasekar S."/>
            <person name="Rhein H.S."/>
            <person name="Rohla C."/>
            <person name="Song M."/>
            <person name="Hilaire R.S."/>
            <person name="Shu S."/>
            <person name="Wells L."/>
            <person name="Wang X."/>
            <person name="Webber J."/>
            <person name="Heerema R.J."/>
            <person name="Klein P."/>
            <person name="Conner P."/>
            <person name="Grauke L."/>
            <person name="Grimwood J."/>
            <person name="Schmutz J."/>
            <person name="Randall J.J."/>
        </authorList>
    </citation>
    <scope>NUCLEOTIDE SEQUENCE</scope>
    <source>
        <tissue evidence="1">Leaf</tissue>
    </source>
</reference>
<evidence type="ECO:0000313" key="1">
    <source>
        <dbReference type="EMBL" id="KAG6681633.1"/>
    </source>
</evidence>
<protein>
    <submittedName>
        <fullName evidence="1">Uncharacterized protein</fullName>
    </submittedName>
</protein>
<dbReference type="FunFam" id="3.40.50.1000:FF:000137">
    <property type="entry name" value="Hydrolase family protein / HAD-superfamily protein"/>
    <property type="match status" value="1"/>
</dbReference>
<dbReference type="EMBL" id="CM031837">
    <property type="protein sequence ID" value="KAG6681633.1"/>
    <property type="molecule type" value="Genomic_DNA"/>
</dbReference>
<dbReference type="PANTHER" id="PTHR14269:SF4">
    <property type="entry name" value="CAT EYE SYNDROME CRITICAL REGION PROTEIN 5"/>
    <property type="match status" value="1"/>
</dbReference>
<comment type="caution">
    <text evidence="1">The sequence shown here is derived from an EMBL/GenBank/DDBJ whole genome shotgun (WGS) entry which is preliminary data.</text>
</comment>
<dbReference type="NCBIfam" id="TIGR01456">
    <property type="entry name" value="CECR5"/>
    <property type="match status" value="1"/>
</dbReference>
<sequence>MVLQGHSPFKQLVDRYENEFIVAVGKGEPAAVMFEYGFKNVLSIDEYASFFEDIDPLAKYKKWTSKLAANQSSTFNKITQTKSLYSQRVQAAFVVSDSVDWSRDIQVLCDILRTGGLPGREIGNQPPLYFAHDDLKYQATFPSERFGMGAFRIALESIFNSCMLIMQLTKVISRQYIWLEIILQLTSKVQGRPGIPGFPF</sequence>
<dbReference type="InterPro" id="IPR006353">
    <property type="entry name" value="HAD-SF_hydro_IIA_CECR5"/>
</dbReference>